<reference evidence="2 3" key="1">
    <citation type="submission" date="2022-03" db="EMBL/GenBank/DDBJ databases">
        <authorList>
            <person name="Macdonald S."/>
            <person name="Ahmed S."/>
            <person name="Newling K."/>
        </authorList>
    </citation>
    <scope>NUCLEOTIDE SEQUENCE [LARGE SCALE GENOMIC DNA]</scope>
</reference>
<name>A0ABC8LYJ6_ERUVS</name>
<protein>
    <submittedName>
        <fullName evidence="2">Uncharacterized protein</fullName>
    </submittedName>
</protein>
<proteinExistence type="predicted"/>
<feature type="compositionally biased region" description="Basic and acidic residues" evidence="1">
    <location>
        <begin position="50"/>
        <end position="59"/>
    </location>
</feature>
<feature type="compositionally biased region" description="Basic and acidic residues" evidence="1">
    <location>
        <begin position="22"/>
        <end position="42"/>
    </location>
</feature>
<evidence type="ECO:0000313" key="2">
    <source>
        <dbReference type="EMBL" id="CAH8388614.1"/>
    </source>
</evidence>
<dbReference type="AlphaFoldDB" id="A0ABC8LYJ6"/>
<accession>A0ABC8LYJ6</accession>
<dbReference type="Proteomes" id="UP001642260">
    <property type="component" value="Unassembled WGS sequence"/>
</dbReference>
<dbReference type="EMBL" id="CAKOAT010808486">
    <property type="protein sequence ID" value="CAH8388614.1"/>
    <property type="molecule type" value="Genomic_DNA"/>
</dbReference>
<gene>
    <name evidence="2" type="ORF">ERUC_LOCUS41097</name>
</gene>
<sequence length="104" mass="11805">MSSQFAALIAQAASSLSCDGSSQKEMKKRESNRKDPRPKLSESVEVAEGGDGRRRREGIQGEIQEEEKIWRSRRRSKRRIPTMNVPVCKIGNIQSSNSKIRYEP</sequence>
<comment type="caution">
    <text evidence="2">The sequence shown here is derived from an EMBL/GenBank/DDBJ whole genome shotgun (WGS) entry which is preliminary data.</text>
</comment>
<evidence type="ECO:0000256" key="1">
    <source>
        <dbReference type="SAM" id="MobiDB-lite"/>
    </source>
</evidence>
<evidence type="ECO:0000313" key="3">
    <source>
        <dbReference type="Proteomes" id="UP001642260"/>
    </source>
</evidence>
<organism evidence="2 3">
    <name type="scientific">Eruca vesicaria subsp. sativa</name>
    <name type="common">Garden rocket</name>
    <name type="synonym">Eruca sativa</name>
    <dbReference type="NCBI Taxonomy" id="29727"/>
    <lineage>
        <taxon>Eukaryota</taxon>
        <taxon>Viridiplantae</taxon>
        <taxon>Streptophyta</taxon>
        <taxon>Embryophyta</taxon>
        <taxon>Tracheophyta</taxon>
        <taxon>Spermatophyta</taxon>
        <taxon>Magnoliopsida</taxon>
        <taxon>eudicotyledons</taxon>
        <taxon>Gunneridae</taxon>
        <taxon>Pentapetalae</taxon>
        <taxon>rosids</taxon>
        <taxon>malvids</taxon>
        <taxon>Brassicales</taxon>
        <taxon>Brassicaceae</taxon>
        <taxon>Brassiceae</taxon>
        <taxon>Eruca</taxon>
    </lineage>
</organism>
<feature type="region of interest" description="Disordered" evidence="1">
    <location>
        <begin position="12"/>
        <end position="61"/>
    </location>
</feature>
<keyword evidence="3" id="KW-1185">Reference proteome</keyword>